<organism evidence="2 3">
    <name type="scientific">Aquincola agrisoli</name>
    <dbReference type="NCBI Taxonomy" id="3119538"/>
    <lineage>
        <taxon>Bacteria</taxon>
        <taxon>Pseudomonadati</taxon>
        <taxon>Pseudomonadota</taxon>
        <taxon>Betaproteobacteria</taxon>
        <taxon>Burkholderiales</taxon>
        <taxon>Sphaerotilaceae</taxon>
        <taxon>Aquincola</taxon>
    </lineage>
</organism>
<evidence type="ECO:0000256" key="1">
    <source>
        <dbReference type="SAM" id="SignalP"/>
    </source>
</evidence>
<dbReference type="PROSITE" id="PS51257">
    <property type="entry name" value="PROKAR_LIPOPROTEIN"/>
    <property type="match status" value="1"/>
</dbReference>
<evidence type="ECO:0008006" key="4">
    <source>
        <dbReference type="Google" id="ProtNLM"/>
    </source>
</evidence>
<dbReference type="Proteomes" id="UP001336250">
    <property type="component" value="Unassembled WGS sequence"/>
</dbReference>
<feature type="chain" id="PRO_5043712663" description="Lipoprotein" evidence="1">
    <location>
        <begin position="21"/>
        <end position="178"/>
    </location>
</feature>
<comment type="caution">
    <text evidence="2">The sequence shown here is derived from an EMBL/GenBank/DDBJ whole genome shotgun (WGS) entry which is preliminary data.</text>
</comment>
<dbReference type="RefSeq" id="WP_332290782.1">
    <property type="nucleotide sequence ID" value="NZ_JAZIBG010000031.1"/>
</dbReference>
<protein>
    <recommendedName>
        <fullName evidence="4">Lipoprotein</fullName>
    </recommendedName>
</protein>
<name>A0AAW9QGK0_9BURK</name>
<accession>A0AAW9QGK0</accession>
<feature type="signal peptide" evidence="1">
    <location>
        <begin position="1"/>
        <end position="20"/>
    </location>
</feature>
<gene>
    <name evidence="2" type="ORF">V4F39_16400</name>
</gene>
<keyword evidence="3" id="KW-1185">Reference proteome</keyword>
<dbReference type="EMBL" id="JAZIBG010000031">
    <property type="protein sequence ID" value="MEF7615503.1"/>
    <property type="molecule type" value="Genomic_DNA"/>
</dbReference>
<proteinExistence type="predicted"/>
<sequence length="178" mass="18495">MLFPGRRWLAALAAGGAMLAACSPTLNWREVRPEGAEVQALFPCKPSGPTRRVPLGAASVDMTVLACDASDMTFALTIADVHDPAQVGVALDALVAAAAANLRASTAPQAQPLQVPGATPHAGARRLRIEGRRPDGGRIEAHVALFTRGTRVYQATVLGPWPVQEAVDTFQGGLRAGG</sequence>
<reference evidence="2 3" key="1">
    <citation type="submission" date="2024-02" db="EMBL/GenBank/DDBJ databases">
        <title>Genome sequence of Aquincola sp. MAHUQ-54.</title>
        <authorList>
            <person name="Huq M.A."/>
        </authorList>
    </citation>
    <scope>NUCLEOTIDE SEQUENCE [LARGE SCALE GENOMIC DNA]</scope>
    <source>
        <strain evidence="2 3">MAHUQ-54</strain>
    </source>
</reference>
<keyword evidence="1" id="KW-0732">Signal</keyword>
<evidence type="ECO:0000313" key="3">
    <source>
        <dbReference type="Proteomes" id="UP001336250"/>
    </source>
</evidence>
<dbReference type="AlphaFoldDB" id="A0AAW9QGK0"/>
<evidence type="ECO:0000313" key="2">
    <source>
        <dbReference type="EMBL" id="MEF7615503.1"/>
    </source>
</evidence>